<gene>
    <name evidence="2" type="ORF">METZ01_LOCUS61246</name>
</gene>
<dbReference type="Pfam" id="PF01636">
    <property type="entry name" value="APH"/>
    <property type="match status" value="1"/>
</dbReference>
<dbReference type="InterPro" id="IPR002575">
    <property type="entry name" value="Aminoglycoside_PTrfase"/>
</dbReference>
<dbReference type="Gene3D" id="3.90.1200.10">
    <property type="match status" value="1"/>
</dbReference>
<accession>A0A381SWM1</accession>
<evidence type="ECO:0000259" key="1">
    <source>
        <dbReference type="Pfam" id="PF01636"/>
    </source>
</evidence>
<dbReference type="AlphaFoldDB" id="A0A381SWM1"/>
<reference evidence="2" key="1">
    <citation type="submission" date="2018-05" db="EMBL/GenBank/DDBJ databases">
        <authorList>
            <person name="Lanie J.A."/>
            <person name="Ng W.-L."/>
            <person name="Kazmierczak K.M."/>
            <person name="Andrzejewski T.M."/>
            <person name="Davidsen T.M."/>
            <person name="Wayne K.J."/>
            <person name="Tettelin H."/>
            <person name="Glass J.I."/>
            <person name="Rusch D."/>
            <person name="Podicherti R."/>
            <person name="Tsui H.-C.T."/>
            <person name="Winkler M.E."/>
        </authorList>
    </citation>
    <scope>NUCLEOTIDE SEQUENCE</scope>
</reference>
<name>A0A381SWM1_9ZZZZ</name>
<sequence length="307" mass="35253">MTGDASNRRYFRVIPRSGESFVLALYDKSFKSETLSFIKVASLLEQMEVLVPEVLEHAADLGVLALQDLGDVTLQAHLGTSSTNDHLAVYREAVDLITVIQRKGLAMAAPGVLPFTVNFDVKKFMWELNYFAEHFLEGYRGVTLNDEARRGISQEFQNLSEELANEPQVLCHRDYHSRNLMLHNERLYVIDFQDARLGPATYDLVSLLRDSYADLKEETIEDLIDRFLANTHVSLPADKFRRQFDAMALQRNLKALGTFGYQTSIRRNPVYIQYIPRTIHYLRRTFDRNPRFDSLRGALAPFLQEIG</sequence>
<organism evidence="2">
    <name type="scientific">marine metagenome</name>
    <dbReference type="NCBI Taxonomy" id="408172"/>
    <lineage>
        <taxon>unclassified sequences</taxon>
        <taxon>metagenomes</taxon>
        <taxon>ecological metagenomes</taxon>
    </lineage>
</organism>
<protein>
    <recommendedName>
        <fullName evidence="1">Aminoglycoside phosphotransferase domain-containing protein</fullName>
    </recommendedName>
</protein>
<dbReference type="EMBL" id="UINC01003682">
    <property type="protein sequence ID" value="SVA08392.1"/>
    <property type="molecule type" value="Genomic_DNA"/>
</dbReference>
<dbReference type="Gene3D" id="3.30.200.20">
    <property type="entry name" value="Phosphorylase Kinase, domain 1"/>
    <property type="match status" value="1"/>
</dbReference>
<dbReference type="SUPFAM" id="SSF56112">
    <property type="entry name" value="Protein kinase-like (PK-like)"/>
    <property type="match status" value="1"/>
</dbReference>
<feature type="domain" description="Aminoglycoside phosphotransferase" evidence="1">
    <location>
        <begin position="3"/>
        <end position="228"/>
    </location>
</feature>
<proteinExistence type="predicted"/>
<evidence type="ECO:0000313" key="2">
    <source>
        <dbReference type="EMBL" id="SVA08392.1"/>
    </source>
</evidence>
<dbReference type="InterPro" id="IPR011009">
    <property type="entry name" value="Kinase-like_dom_sf"/>
</dbReference>